<dbReference type="InterPro" id="IPR000873">
    <property type="entry name" value="AMP-dep_synth/lig_dom"/>
</dbReference>
<evidence type="ECO:0000313" key="5">
    <source>
        <dbReference type="EMBL" id="MBR8537394.1"/>
    </source>
</evidence>
<accession>A0A941F8B3</accession>
<dbReference type="InterPro" id="IPR025110">
    <property type="entry name" value="AMP-bd_C"/>
</dbReference>
<dbReference type="SUPFAM" id="SSF56801">
    <property type="entry name" value="Acetyl-CoA synthetase-like"/>
    <property type="match status" value="1"/>
</dbReference>
<dbReference type="InterPro" id="IPR042099">
    <property type="entry name" value="ANL_N_sf"/>
</dbReference>
<name>A0A941F8B3_9BACT</name>
<dbReference type="RefSeq" id="WP_212192418.1">
    <property type="nucleotide sequence ID" value="NZ_JAGTAR010000031.1"/>
</dbReference>
<gene>
    <name evidence="5" type="ORF">KDU71_17635</name>
</gene>
<comment type="caution">
    <text evidence="5">The sequence shown here is derived from an EMBL/GenBank/DDBJ whole genome shotgun (WGS) entry which is preliminary data.</text>
</comment>
<dbReference type="GO" id="GO:0031956">
    <property type="term" value="F:medium-chain fatty acid-CoA ligase activity"/>
    <property type="evidence" value="ECO:0007669"/>
    <property type="project" value="TreeGrafter"/>
</dbReference>
<dbReference type="PROSITE" id="PS00455">
    <property type="entry name" value="AMP_BINDING"/>
    <property type="match status" value="1"/>
</dbReference>
<sequence length="485" mass="54564">MENVNSIVEQVFINSKLIPDKVAIIHGKKEVTYRSLKEYILSAKMYLESTLDIRKDDRIVLATDKNIEFIYTYFAIHLIGAIAIPVAVDINDERLCFVIENTKSKCIIGLSTTSLNVQTHKFPILEGQQFSNIEYHFPEKEDISDLLFTTGTTGIPKGVQLTHSNLVASARNINEFIGNKEEDIEIIALPISHSFGLGRIRCALSKGSTLILLGSFASVKKLFRLMALHNVSGLAMVPSAWQFLKKMSGDRISEFKDQLKYIEFGSAFLPLEDKHVLMKYLPKTRICMHYGLTEASRSCFIEFHSEFEQLETIGKPSPNVEVKIFDSLGNELAPGQEGEICVKGEHVLNTYWKLPSEDYFYGSFFRTGDFGYCNEKGYIVLAGRIKETINVGGKKLNPMEVETQIDLIQGVEESVCVGIPDKNGVLGEVVKAFVVKSDEKLVFEDIKTALAGKLESYKMPVEYEWIEEIPKTKSGKIQRLKLKGN</sequence>
<dbReference type="Gene3D" id="3.40.50.12780">
    <property type="entry name" value="N-terminal domain of ligase-like"/>
    <property type="match status" value="1"/>
</dbReference>
<dbReference type="Pfam" id="PF00501">
    <property type="entry name" value="AMP-binding"/>
    <property type="match status" value="1"/>
</dbReference>
<dbReference type="Pfam" id="PF13193">
    <property type="entry name" value="AMP-binding_C"/>
    <property type="match status" value="1"/>
</dbReference>
<keyword evidence="6" id="KW-1185">Reference proteome</keyword>
<dbReference type="GO" id="GO:0006631">
    <property type="term" value="P:fatty acid metabolic process"/>
    <property type="evidence" value="ECO:0007669"/>
    <property type="project" value="TreeGrafter"/>
</dbReference>
<keyword evidence="2 5" id="KW-0436">Ligase</keyword>
<dbReference type="Gene3D" id="3.30.300.30">
    <property type="match status" value="1"/>
</dbReference>
<evidence type="ECO:0000256" key="1">
    <source>
        <dbReference type="ARBA" id="ARBA00006432"/>
    </source>
</evidence>
<evidence type="ECO:0000259" key="4">
    <source>
        <dbReference type="Pfam" id="PF13193"/>
    </source>
</evidence>
<feature type="domain" description="AMP-dependent synthetase/ligase" evidence="3">
    <location>
        <begin position="19"/>
        <end position="352"/>
    </location>
</feature>
<dbReference type="Proteomes" id="UP000679220">
    <property type="component" value="Unassembled WGS sequence"/>
</dbReference>
<dbReference type="EMBL" id="JAGTAR010000031">
    <property type="protein sequence ID" value="MBR8537394.1"/>
    <property type="molecule type" value="Genomic_DNA"/>
</dbReference>
<protein>
    <submittedName>
        <fullName evidence="5">Acyl--CoA ligase</fullName>
    </submittedName>
</protein>
<organism evidence="5 6">
    <name type="scientific">Carboxylicivirga sediminis</name>
    <dbReference type="NCBI Taxonomy" id="2006564"/>
    <lineage>
        <taxon>Bacteria</taxon>
        <taxon>Pseudomonadati</taxon>
        <taxon>Bacteroidota</taxon>
        <taxon>Bacteroidia</taxon>
        <taxon>Marinilabiliales</taxon>
        <taxon>Marinilabiliaceae</taxon>
        <taxon>Carboxylicivirga</taxon>
    </lineage>
</organism>
<evidence type="ECO:0000256" key="2">
    <source>
        <dbReference type="ARBA" id="ARBA00022598"/>
    </source>
</evidence>
<dbReference type="PANTHER" id="PTHR43201:SF5">
    <property type="entry name" value="MEDIUM-CHAIN ACYL-COA LIGASE ACSF2, MITOCHONDRIAL"/>
    <property type="match status" value="1"/>
</dbReference>
<comment type="similarity">
    <text evidence="1">Belongs to the ATP-dependent AMP-binding enzyme family.</text>
</comment>
<reference evidence="5" key="1">
    <citation type="journal article" date="2018" name="Int. J. Syst. Evol. Microbiol.">
        <title>Carboxylicivirga sediminis sp. nov., isolated from coastal sediment.</title>
        <authorList>
            <person name="Wang F.Q."/>
            <person name="Ren L.H."/>
            <person name="Zou R.J."/>
            <person name="Sun Y.Z."/>
            <person name="Liu X.J."/>
            <person name="Jiang F."/>
            <person name="Liu L.J."/>
        </authorList>
    </citation>
    <scope>NUCLEOTIDE SEQUENCE</scope>
    <source>
        <strain evidence="5">JR1</strain>
    </source>
</reference>
<dbReference type="InterPro" id="IPR045851">
    <property type="entry name" value="AMP-bd_C_sf"/>
</dbReference>
<dbReference type="InterPro" id="IPR020845">
    <property type="entry name" value="AMP-binding_CS"/>
</dbReference>
<reference evidence="5" key="2">
    <citation type="submission" date="2021-04" db="EMBL/GenBank/DDBJ databases">
        <authorList>
            <person name="Zhang T."/>
            <person name="Zhang Y."/>
            <person name="Lu D."/>
            <person name="Zuo D."/>
            <person name="Du Z."/>
        </authorList>
    </citation>
    <scope>NUCLEOTIDE SEQUENCE</scope>
    <source>
        <strain evidence="5">JR1</strain>
    </source>
</reference>
<evidence type="ECO:0000313" key="6">
    <source>
        <dbReference type="Proteomes" id="UP000679220"/>
    </source>
</evidence>
<feature type="domain" description="AMP-binding enzyme C-terminal" evidence="4">
    <location>
        <begin position="400"/>
        <end position="476"/>
    </location>
</feature>
<dbReference type="AlphaFoldDB" id="A0A941F8B3"/>
<evidence type="ECO:0000259" key="3">
    <source>
        <dbReference type="Pfam" id="PF00501"/>
    </source>
</evidence>
<proteinExistence type="inferred from homology"/>
<dbReference type="PANTHER" id="PTHR43201">
    <property type="entry name" value="ACYL-COA SYNTHETASE"/>
    <property type="match status" value="1"/>
</dbReference>